<evidence type="ECO:0000256" key="4">
    <source>
        <dbReference type="ARBA" id="ARBA00022741"/>
    </source>
</evidence>
<dbReference type="OMA" id="HTQYGQW"/>
<dbReference type="PANTHER" id="PTHR10534:SF2">
    <property type="entry name" value="PYRIDOXAL KINASE"/>
    <property type="match status" value="1"/>
</dbReference>
<dbReference type="RefSeq" id="XP_016611759.1">
    <property type="nucleotide sequence ID" value="XM_016749508.1"/>
</dbReference>
<dbReference type="GO" id="GO:0008478">
    <property type="term" value="F:pyridoxal kinase activity"/>
    <property type="evidence" value="ECO:0007669"/>
    <property type="project" value="UniProtKB-EC"/>
</dbReference>
<dbReference type="EMBL" id="KQ257451">
    <property type="protein sequence ID" value="KND03720.1"/>
    <property type="molecule type" value="Genomic_DNA"/>
</dbReference>
<dbReference type="GO" id="GO:0005829">
    <property type="term" value="C:cytosol"/>
    <property type="evidence" value="ECO:0007669"/>
    <property type="project" value="TreeGrafter"/>
</dbReference>
<evidence type="ECO:0000313" key="9">
    <source>
        <dbReference type="Proteomes" id="UP000053201"/>
    </source>
</evidence>
<evidence type="ECO:0000256" key="2">
    <source>
        <dbReference type="ARBA" id="ARBA00012104"/>
    </source>
</evidence>
<sequence length="342" mass="37187">MLPPSCKRFFIMADVSAPAPVSQNRRVLSIQSHVVYGYVGQYTVELAATFPLQILGFDVDPLNSVHFSNHGGYPTVTGERLEGAQVAKIVQGLEANGILQEYSHLLTGYIGRASTLEVVSDLVKKLRAANPALKFVLDPVMGDDGRLYVSAEVVPIYRDVLCPLADVITPNGFETSLLTGVNVTSTQTAIDACEKLHEIGVPTVIITSAELQDRNDQGTSDVLHLIASHRPSSARFVIPFQKISGVFTGTGDLFAALILAHLADVPQNTDETAYLKRACERAVACMQGVLKKTVERNEEKARRMGLGESSDKATFLRCHELAIVQARVWLENPKAVCRATDI</sequence>
<keyword evidence="4" id="KW-0547">Nucleotide-binding</keyword>
<protein>
    <recommendedName>
        <fullName evidence="2">pyridoxal kinase</fullName>
        <ecNumber evidence="2">2.7.1.35</ecNumber>
    </recommendedName>
</protein>
<dbReference type="Proteomes" id="UP000053201">
    <property type="component" value="Unassembled WGS sequence"/>
</dbReference>
<evidence type="ECO:0000256" key="5">
    <source>
        <dbReference type="ARBA" id="ARBA00022777"/>
    </source>
</evidence>
<evidence type="ECO:0000259" key="7">
    <source>
        <dbReference type="Pfam" id="PF08543"/>
    </source>
</evidence>
<evidence type="ECO:0000256" key="6">
    <source>
        <dbReference type="ARBA" id="ARBA00022840"/>
    </source>
</evidence>
<dbReference type="VEuPathDB" id="FungiDB:SPPG_01182"/>
<evidence type="ECO:0000313" key="8">
    <source>
        <dbReference type="EMBL" id="KND03720.1"/>
    </source>
</evidence>
<dbReference type="Pfam" id="PF08543">
    <property type="entry name" value="Phos_pyr_kin"/>
    <property type="match status" value="1"/>
</dbReference>
<name>A0A0L0HS42_SPIPD</name>
<evidence type="ECO:0000256" key="3">
    <source>
        <dbReference type="ARBA" id="ARBA00022679"/>
    </source>
</evidence>
<dbReference type="CDD" id="cd01173">
    <property type="entry name" value="pyridoxal_pyridoxamine_kinase"/>
    <property type="match status" value="1"/>
</dbReference>
<keyword evidence="9" id="KW-1185">Reference proteome</keyword>
<dbReference type="InterPro" id="IPR029056">
    <property type="entry name" value="Ribokinase-like"/>
</dbReference>
<accession>A0A0L0HS42</accession>
<dbReference type="NCBIfam" id="TIGR00687">
    <property type="entry name" value="pyridox_kin"/>
    <property type="match status" value="1"/>
</dbReference>
<dbReference type="FunCoup" id="A0A0L0HS42">
    <property type="interactions" value="367"/>
</dbReference>
<gene>
    <name evidence="8" type="ORF">SPPG_01182</name>
</gene>
<dbReference type="InParanoid" id="A0A0L0HS42"/>
<comment type="similarity">
    <text evidence="1">Belongs to the pyridoxine kinase family.</text>
</comment>
<feature type="domain" description="Pyridoxamine kinase/Phosphomethylpyrimidine kinase" evidence="7">
    <location>
        <begin position="107"/>
        <end position="267"/>
    </location>
</feature>
<reference evidence="8 9" key="1">
    <citation type="submission" date="2009-08" db="EMBL/GenBank/DDBJ databases">
        <title>The Genome Sequence of Spizellomyces punctatus strain DAOM BR117.</title>
        <authorList>
            <consortium name="The Broad Institute Genome Sequencing Platform"/>
            <person name="Russ C."/>
            <person name="Cuomo C."/>
            <person name="Shea T."/>
            <person name="Young S.K."/>
            <person name="Zeng Q."/>
            <person name="Koehrsen M."/>
            <person name="Haas B."/>
            <person name="Borodovsky M."/>
            <person name="Guigo R."/>
            <person name="Alvarado L."/>
            <person name="Berlin A."/>
            <person name="Bochicchio J."/>
            <person name="Borenstein D."/>
            <person name="Chapman S."/>
            <person name="Chen Z."/>
            <person name="Engels R."/>
            <person name="Freedman E."/>
            <person name="Gellesch M."/>
            <person name="Goldberg J."/>
            <person name="Griggs A."/>
            <person name="Gujja S."/>
            <person name="Heiman D."/>
            <person name="Hepburn T."/>
            <person name="Howarth C."/>
            <person name="Jen D."/>
            <person name="Larson L."/>
            <person name="Lewis B."/>
            <person name="Mehta T."/>
            <person name="Park D."/>
            <person name="Pearson M."/>
            <person name="Roberts A."/>
            <person name="Saif S."/>
            <person name="Shenoy N."/>
            <person name="Sisk P."/>
            <person name="Stolte C."/>
            <person name="Sykes S."/>
            <person name="Thomson T."/>
            <person name="Walk T."/>
            <person name="White J."/>
            <person name="Yandava C."/>
            <person name="Burger G."/>
            <person name="Gray M.W."/>
            <person name="Holland P.W.H."/>
            <person name="King N."/>
            <person name="Lang F.B.F."/>
            <person name="Roger A.J."/>
            <person name="Ruiz-Trillo I."/>
            <person name="Lander E."/>
            <person name="Nusbaum C."/>
        </authorList>
    </citation>
    <scope>NUCLEOTIDE SEQUENCE [LARGE SCALE GENOMIC DNA]</scope>
    <source>
        <strain evidence="8 9">DAOM BR117</strain>
    </source>
</reference>
<dbReference type="eggNOG" id="KOG2599">
    <property type="taxonomic scope" value="Eukaryota"/>
</dbReference>
<dbReference type="AlphaFoldDB" id="A0A0L0HS42"/>
<dbReference type="Gene3D" id="3.40.1190.20">
    <property type="match status" value="1"/>
</dbReference>
<dbReference type="SUPFAM" id="SSF53613">
    <property type="entry name" value="Ribokinase-like"/>
    <property type="match status" value="1"/>
</dbReference>
<dbReference type="OrthoDB" id="2104723at2759"/>
<dbReference type="GO" id="GO:0005524">
    <property type="term" value="F:ATP binding"/>
    <property type="evidence" value="ECO:0007669"/>
    <property type="project" value="UniProtKB-KW"/>
</dbReference>
<evidence type="ECO:0000256" key="1">
    <source>
        <dbReference type="ARBA" id="ARBA00008805"/>
    </source>
</evidence>
<keyword evidence="6" id="KW-0067">ATP-binding</keyword>
<dbReference type="GeneID" id="27684866"/>
<organism evidence="8 9">
    <name type="scientific">Spizellomyces punctatus (strain DAOM BR117)</name>
    <dbReference type="NCBI Taxonomy" id="645134"/>
    <lineage>
        <taxon>Eukaryota</taxon>
        <taxon>Fungi</taxon>
        <taxon>Fungi incertae sedis</taxon>
        <taxon>Chytridiomycota</taxon>
        <taxon>Chytridiomycota incertae sedis</taxon>
        <taxon>Chytridiomycetes</taxon>
        <taxon>Spizellomycetales</taxon>
        <taxon>Spizellomycetaceae</taxon>
        <taxon>Spizellomyces</taxon>
    </lineage>
</organism>
<dbReference type="STRING" id="645134.A0A0L0HS42"/>
<dbReference type="GO" id="GO:0009443">
    <property type="term" value="P:pyridoxal 5'-phosphate salvage"/>
    <property type="evidence" value="ECO:0007669"/>
    <property type="project" value="InterPro"/>
</dbReference>
<dbReference type="InterPro" id="IPR004625">
    <property type="entry name" value="PyrdxlKinase"/>
</dbReference>
<keyword evidence="5 8" id="KW-0418">Kinase</keyword>
<dbReference type="PANTHER" id="PTHR10534">
    <property type="entry name" value="PYRIDOXAL KINASE"/>
    <property type="match status" value="1"/>
</dbReference>
<proteinExistence type="inferred from homology"/>
<keyword evidence="3" id="KW-0808">Transferase</keyword>
<dbReference type="InterPro" id="IPR013749">
    <property type="entry name" value="PM/HMP-P_kinase-1"/>
</dbReference>
<dbReference type="EC" id="2.7.1.35" evidence="2"/>